<dbReference type="Proteomes" id="UP000244005">
    <property type="component" value="Unassembled WGS sequence"/>
</dbReference>
<keyword evidence="3" id="KW-1185">Reference proteome</keyword>
<dbReference type="EMBL" id="KZ772684">
    <property type="protein sequence ID" value="PTQ46229.1"/>
    <property type="molecule type" value="Genomic_DNA"/>
</dbReference>
<protein>
    <submittedName>
        <fullName evidence="2">Uncharacterized protein</fullName>
    </submittedName>
</protein>
<evidence type="ECO:0000313" key="2">
    <source>
        <dbReference type="EMBL" id="PTQ46230.1"/>
    </source>
</evidence>
<accession>A0A2R6XJD6</accession>
<reference evidence="3" key="1">
    <citation type="journal article" date="2017" name="Cell">
        <title>Insights into land plant evolution garnered from the Marchantia polymorpha genome.</title>
        <authorList>
            <person name="Bowman J.L."/>
            <person name="Kohchi T."/>
            <person name="Yamato K.T."/>
            <person name="Jenkins J."/>
            <person name="Shu S."/>
            <person name="Ishizaki K."/>
            <person name="Yamaoka S."/>
            <person name="Nishihama R."/>
            <person name="Nakamura Y."/>
            <person name="Berger F."/>
            <person name="Adam C."/>
            <person name="Aki S.S."/>
            <person name="Althoff F."/>
            <person name="Araki T."/>
            <person name="Arteaga-Vazquez M.A."/>
            <person name="Balasubrmanian S."/>
            <person name="Barry K."/>
            <person name="Bauer D."/>
            <person name="Boehm C.R."/>
            <person name="Briginshaw L."/>
            <person name="Caballero-Perez J."/>
            <person name="Catarino B."/>
            <person name="Chen F."/>
            <person name="Chiyoda S."/>
            <person name="Chovatia M."/>
            <person name="Davies K.M."/>
            <person name="Delmans M."/>
            <person name="Demura T."/>
            <person name="Dierschke T."/>
            <person name="Dolan L."/>
            <person name="Dorantes-Acosta A.E."/>
            <person name="Eklund D.M."/>
            <person name="Florent S.N."/>
            <person name="Flores-Sandoval E."/>
            <person name="Fujiyama A."/>
            <person name="Fukuzawa H."/>
            <person name="Galik B."/>
            <person name="Grimanelli D."/>
            <person name="Grimwood J."/>
            <person name="Grossniklaus U."/>
            <person name="Hamada T."/>
            <person name="Haseloff J."/>
            <person name="Hetherington A.J."/>
            <person name="Higo A."/>
            <person name="Hirakawa Y."/>
            <person name="Hundley H.N."/>
            <person name="Ikeda Y."/>
            <person name="Inoue K."/>
            <person name="Inoue S.I."/>
            <person name="Ishida S."/>
            <person name="Jia Q."/>
            <person name="Kakita M."/>
            <person name="Kanazawa T."/>
            <person name="Kawai Y."/>
            <person name="Kawashima T."/>
            <person name="Kennedy M."/>
            <person name="Kinose K."/>
            <person name="Kinoshita T."/>
            <person name="Kohara Y."/>
            <person name="Koide E."/>
            <person name="Komatsu K."/>
            <person name="Kopischke S."/>
            <person name="Kubo M."/>
            <person name="Kyozuka J."/>
            <person name="Lagercrantz U."/>
            <person name="Lin S.S."/>
            <person name="Lindquist E."/>
            <person name="Lipzen A.M."/>
            <person name="Lu C.W."/>
            <person name="De Luna E."/>
            <person name="Martienssen R.A."/>
            <person name="Minamino N."/>
            <person name="Mizutani M."/>
            <person name="Mizutani M."/>
            <person name="Mochizuki N."/>
            <person name="Monte I."/>
            <person name="Mosher R."/>
            <person name="Nagasaki H."/>
            <person name="Nakagami H."/>
            <person name="Naramoto S."/>
            <person name="Nishitani K."/>
            <person name="Ohtani M."/>
            <person name="Okamoto T."/>
            <person name="Okumura M."/>
            <person name="Phillips J."/>
            <person name="Pollak B."/>
            <person name="Reinders A."/>
            <person name="Rovekamp M."/>
            <person name="Sano R."/>
            <person name="Sawa S."/>
            <person name="Schmid M.W."/>
            <person name="Shirakawa M."/>
            <person name="Solano R."/>
            <person name="Spunde A."/>
            <person name="Suetsugu N."/>
            <person name="Sugano S."/>
            <person name="Sugiyama A."/>
            <person name="Sun R."/>
            <person name="Suzuki Y."/>
            <person name="Takenaka M."/>
            <person name="Takezawa D."/>
            <person name="Tomogane H."/>
            <person name="Tsuzuki M."/>
            <person name="Ueda T."/>
            <person name="Umeda M."/>
            <person name="Ward J.M."/>
            <person name="Watanabe Y."/>
            <person name="Yazaki K."/>
            <person name="Yokoyama R."/>
            <person name="Yoshitake Y."/>
            <person name="Yotsui I."/>
            <person name="Zachgo S."/>
            <person name="Schmutz J."/>
        </authorList>
    </citation>
    <scope>NUCLEOTIDE SEQUENCE [LARGE SCALE GENOMIC DNA]</scope>
    <source>
        <strain evidence="3">Tak-1</strain>
    </source>
</reference>
<reference evidence="2" key="2">
    <citation type="submission" date="2017-12" db="EMBL/GenBank/DDBJ databases">
        <title>WGS assembly of Marchantia polymorpha.</title>
        <authorList>
            <person name="Bowman J.L."/>
            <person name="Kohchi T."/>
            <person name="Yamato K.T."/>
            <person name="Jenkins J."/>
            <person name="Shu S."/>
            <person name="Ishizaki K."/>
            <person name="Yamaoka S."/>
            <person name="Nishihama R."/>
            <person name="Nakamura Y."/>
            <person name="Berger F."/>
            <person name="Adam C."/>
            <person name="Aki S.S."/>
            <person name="Althoff F."/>
            <person name="Araki T."/>
            <person name="Arteaga-Vazquez M.A."/>
            <person name="Balasubrmanian S."/>
            <person name="Bauer D."/>
            <person name="Boehm C.R."/>
            <person name="Briginshaw L."/>
            <person name="Caballero-Perez J."/>
            <person name="Catarino B."/>
            <person name="Chen F."/>
            <person name="Chiyoda S."/>
            <person name="Chovatia M."/>
            <person name="Davies K.M."/>
            <person name="Delmans M."/>
            <person name="Demura T."/>
            <person name="Dierschke T."/>
            <person name="Dolan L."/>
            <person name="Dorantes-Acosta A.E."/>
            <person name="Eklund D.M."/>
            <person name="Florent S.N."/>
            <person name="Flores-Sandoval E."/>
            <person name="Fujiyama A."/>
            <person name="Fukuzawa H."/>
            <person name="Galik B."/>
            <person name="Grimanelli D."/>
            <person name="Grimwood J."/>
            <person name="Grossniklaus U."/>
            <person name="Hamada T."/>
            <person name="Haseloff J."/>
            <person name="Hetherington A.J."/>
            <person name="Higo A."/>
            <person name="Hirakawa Y."/>
            <person name="Hundley H.N."/>
            <person name="Ikeda Y."/>
            <person name="Inoue K."/>
            <person name="Inoue S."/>
            <person name="Ishida S."/>
            <person name="Jia Q."/>
            <person name="Kakita M."/>
            <person name="Kanazawa T."/>
            <person name="Kawai Y."/>
            <person name="Kawashima T."/>
            <person name="Kennedy M."/>
            <person name="Kinose K."/>
            <person name="Kinoshita T."/>
            <person name="Kohara Y."/>
            <person name="Koide E."/>
            <person name="Komatsu K."/>
            <person name="Kopischke S."/>
            <person name="Kubo M."/>
            <person name="Kyozuka J."/>
            <person name="Lagercrantz U."/>
            <person name="Lin S.S."/>
            <person name="Lindquist E."/>
            <person name="Lipzen A.M."/>
            <person name="Lu C."/>
            <person name="Luna E.D."/>
            <person name="Martienssen R.A."/>
            <person name="Minamino N."/>
            <person name="Mizutani M."/>
            <person name="Mizutani M."/>
            <person name="Mochizuki N."/>
            <person name="Monte I."/>
            <person name="Mosher R."/>
            <person name="Nagasaki H."/>
            <person name="Nakagami H."/>
            <person name="Naramoto S."/>
            <person name="Nishitani K."/>
            <person name="Ohtani M."/>
            <person name="Okamoto T."/>
            <person name="Okumura M."/>
            <person name="Phillips J."/>
            <person name="Pollak B."/>
            <person name="Reinders A."/>
            <person name="Roevekamp M."/>
            <person name="Sano R."/>
            <person name="Sawa S."/>
            <person name="Schmid M.W."/>
            <person name="Shirakawa M."/>
            <person name="Solano R."/>
            <person name="Spunde A."/>
            <person name="Suetsugu N."/>
            <person name="Sugano S."/>
            <person name="Sugiyama A."/>
            <person name="Sun R."/>
            <person name="Suzuki Y."/>
            <person name="Takenaka M."/>
            <person name="Takezawa D."/>
            <person name="Tomogane H."/>
            <person name="Tsuzuki M."/>
            <person name="Ueda T."/>
            <person name="Umeda M."/>
            <person name="Ward J.M."/>
            <person name="Watanabe Y."/>
            <person name="Yazaki K."/>
            <person name="Yokoyama R."/>
            <person name="Yoshitake Y."/>
            <person name="Yotsui I."/>
            <person name="Zachgo S."/>
            <person name="Schmutz J."/>
        </authorList>
    </citation>
    <scope>NUCLEOTIDE SEQUENCE [LARGE SCALE GENOMIC DNA]</scope>
    <source>
        <strain evidence="2">Tak-1</strain>
    </source>
</reference>
<organism evidence="2 3">
    <name type="scientific">Marchantia polymorpha</name>
    <name type="common">Common liverwort</name>
    <name type="synonym">Marchantia aquatica</name>
    <dbReference type="NCBI Taxonomy" id="3197"/>
    <lineage>
        <taxon>Eukaryota</taxon>
        <taxon>Viridiplantae</taxon>
        <taxon>Streptophyta</taxon>
        <taxon>Embryophyta</taxon>
        <taxon>Marchantiophyta</taxon>
        <taxon>Marchantiopsida</taxon>
        <taxon>Marchantiidae</taxon>
        <taxon>Marchantiales</taxon>
        <taxon>Marchantiaceae</taxon>
        <taxon>Marchantia</taxon>
    </lineage>
</organism>
<gene>
    <name evidence="1" type="ORF">MARPO_0012s0157</name>
    <name evidence="2" type="ORF">MARPO_0012s0158</name>
</gene>
<evidence type="ECO:0000313" key="1">
    <source>
        <dbReference type="EMBL" id="PTQ46229.1"/>
    </source>
</evidence>
<dbReference type="EMBL" id="KZ772684">
    <property type="protein sequence ID" value="PTQ46230.1"/>
    <property type="molecule type" value="Genomic_DNA"/>
</dbReference>
<dbReference type="AlphaFoldDB" id="A0A2R6XJD6"/>
<proteinExistence type="predicted"/>
<evidence type="ECO:0000313" key="3">
    <source>
        <dbReference type="Proteomes" id="UP000244005"/>
    </source>
</evidence>
<dbReference type="Gramene" id="Mp8g03670.1">
    <property type="protein sequence ID" value="Mp8g03670.1.cds1"/>
    <property type="gene ID" value="Mp8g03670"/>
</dbReference>
<name>A0A2R6XJD6_MARPO</name>
<sequence length="76" mass="8847">MAVTKNSCSLNCNQKTEENPPIPIDCVSFSRRNPISAAGYFPRSVLELRDKICHHNIHKSCACIRYFKDEMHHRWT</sequence>